<dbReference type="NCBIfam" id="NF005742">
    <property type="entry name" value="PRK07566.1"/>
    <property type="match status" value="1"/>
</dbReference>
<feature type="transmembrane region" description="Helical" evidence="7">
    <location>
        <begin position="26"/>
        <end position="46"/>
    </location>
</feature>
<keyword evidence="5 7" id="KW-0472">Membrane</keyword>
<keyword evidence="3 7" id="KW-0812">Transmembrane</keyword>
<dbReference type="EMBL" id="JAJUWU010000003">
    <property type="protein sequence ID" value="MCE7027065.1"/>
    <property type="molecule type" value="Genomic_DNA"/>
</dbReference>
<evidence type="ECO:0000256" key="3">
    <source>
        <dbReference type="ARBA" id="ARBA00022692"/>
    </source>
</evidence>
<dbReference type="EC" id="2.5.1.62" evidence="8"/>
<dbReference type="GO" id="GO:0016020">
    <property type="term" value="C:membrane"/>
    <property type="evidence" value="ECO:0007669"/>
    <property type="project" value="UniProtKB-SubCell"/>
</dbReference>
<dbReference type="Pfam" id="PF01040">
    <property type="entry name" value="UbiA"/>
    <property type="match status" value="1"/>
</dbReference>
<proteinExistence type="predicted"/>
<dbReference type="Proteomes" id="UP001139035">
    <property type="component" value="Unassembled WGS sequence"/>
</dbReference>
<dbReference type="PANTHER" id="PTHR42723:SF1">
    <property type="entry name" value="CHLOROPHYLL SYNTHASE, CHLOROPLASTIC"/>
    <property type="match status" value="1"/>
</dbReference>
<dbReference type="NCBIfam" id="TIGR01476">
    <property type="entry name" value="chlor_syn_BchG"/>
    <property type="match status" value="1"/>
</dbReference>
<comment type="caution">
    <text evidence="8">The sequence shown here is derived from an EMBL/GenBank/DDBJ whole genome shotgun (WGS) entry which is preliminary data.</text>
</comment>
<evidence type="ECO:0000256" key="5">
    <source>
        <dbReference type="ARBA" id="ARBA00023136"/>
    </source>
</evidence>
<gene>
    <name evidence="8" type="primary">chlG</name>
    <name evidence="8" type="ORF">LZD57_03595</name>
</gene>
<dbReference type="InterPro" id="IPR050475">
    <property type="entry name" value="Prenyltransferase_related"/>
</dbReference>
<keyword evidence="8" id="KW-0808">Transferase</keyword>
<dbReference type="InterPro" id="IPR044878">
    <property type="entry name" value="UbiA_sf"/>
</dbReference>
<evidence type="ECO:0000256" key="2">
    <source>
        <dbReference type="ARBA" id="ARBA00022475"/>
    </source>
</evidence>
<evidence type="ECO:0000313" key="9">
    <source>
        <dbReference type="Proteomes" id="UP001139035"/>
    </source>
</evidence>
<reference evidence="8" key="1">
    <citation type="submission" date="2022-01" db="EMBL/GenBank/DDBJ databases">
        <title>Jiella avicenniae sp. nov., a novel endophytic bacterium isolated from bark of Avicennia marina.</title>
        <authorList>
            <person name="Tuo L."/>
        </authorList>
    </citation>
    <scope>NUCLEOTIDE SEQUENCE</scope>
    <source>
        <strain evidence="8">CBK1P-4</strain>
    </source>
</reference>
<evidence type="ECO:0000313" key="8">
    <source>
        <dbReference type="EMBL" id="MCE7027065.1"/>
    </source>
</evidence>
<evidence type="ECO:0000256" key="4">
    <source>
        <dbReference type="ARBA" id="ARBA00022989"/>
    </source>
</evidence>
<keyword evidence="4 7" id="KW-1133">Transmembrane helix</keyword>
<feature type="transmembrane region" description="Helical" evidence="7">
    <location>
        <begin position="106"/>
        <end position="138"/>
    </location>
</feature>
<feature type="transmembrane region" description="Helical" evidence="7">
    <location>
        <begin position="53"/>
        <end position="74"/>
    </location>
</feature>
<dbReference type="InterPro" id="IPR006372">
    <property type="entry name" value="Chl_synth"/>
</dbReference>
<name>A0A9X1NYI9_9HYPH</name>
<dbReference type="CDD" id="cd13958">
    <property type="entry name" value="PT_UbiA_chlorophyll"/>
    <property type="match status" value="1"/>
</dbReference>
<keyword evidence="2" id="KW-1003">Cell membrane</keyword>
<keyword evidence="9" id="KW-1185">Reference proteome</keyword>
<protein>
    <submittedName>
        <fullName evidence="8">Chlorophyll synthase ChlG</fullName>
        <ecNumber evidence="8">2.5.1.62</ecNumber>
    </submittedName>
</protein>
<organism evidence="8 9">
    <name type="scientific">Jiella avicenniae</name>
    <dbReference type="NCBI Taxonomy" id="2907202"/>
    <lineage>
        <taxon>Bacteria</taxon>
        <taxon>Pseudomonadati</taxon>
        <taxon>Pseudomonadota</taxon>
        <taxon>Alphaproteobacteria</taxon>
        <taxon>Hyphomicrobiales</taxon>
        <taxon>Aurantimonadaceae</taxon>
        <taxon>Jiella</taxon>
    </lineage>
</organism>
<dbReference type="AlphaFoldDB" id="A0A9X1NYI9"/>
<dbReference type="GO" id="GO:0015995">
    <property type="term" value="P:chlorophyll biosynthetic process"/>
    <property type="evidence" value="ECO:0007669"/>
    <property type="project" value="UniProtKB-KW"/>
</dbReference>
<dbReference type="GO" id="GO:0046408">
    <property type="term" value="F:chlorophyll synthetase activity"/>
    <property type="evidence" value="ECO:0007669"/>
    <property type="project" value="UniProtKB-EC"/>
</dbReference>
<dbReference type="RefSeq" id="WP_233717747.1">
    <property type="nucleotide sequence ID" value="NZ_JAJUWU010000003.1"/>
</dbReference>
<feature type="transmembrane region" description="Helical" evidence="7">
    <location>
        <begin position="150"/>
        <end position="175"/>
    </location>
</feature>
<sequence>MSRLIADTPAGMRPIVSAGIELLKPITWFAPMWAFGCGAISARYMAEPDRQTIWIVLAGIVLAGPLLCGASQVVNDWFDRHVDAINEPNRPIPSGRMPGRSALYLAIAWTALALAVAFALGPWVGLASALGCLLSFAYSAPPLRLKRNGWWGNAAVAFAYEGLAWFTGAAVVAGGLPDAEIVFVAYLYSIGAHGIMTLNDFKAIEGDVALGVRSLPVQYGARAAALIACFVMALPQLLVAILLAAWGAPLYGLAILVLLAGQAMLMRRFVADPRGRAPWYNATGTSLYVLGMMVAAFALGGIVGS</sequence>
<feature type="transmembrane region" description="Helical" evidence="7">
    <location>
        <begin position="282"/>
        <end position="303"/>
    </location>
</feature>
<feature type="transmembrane region" description="Helical" evidence="7">
    <location>
        <begin position="181"/>
        <end position="198"/>
    </location>
</feature>
<dbReference type="Gene3D" id="1.10.357.140">
    <property type="entry name" value="UbiA prenyltransferase"/>
    <property type="match status" value="1"/>
</dbReference>
<dbReference type="InterPro" id="IPR000537">
    <property type="entry name" value="UbiA_prenyltransferase"/>
</dbReference>
<evidence type="ECO:0000256" key="1">
    <source>
        <dbReference type="ARBA" id="ARBA00004141"/>
    </source>
</evidence>
<dbReference type="PANTHER" id="PTHR42723">
    <property type="entry name" value="CHLOROPHYLL SYNTHASE"/>
    <property type="match status" value="1"/>
</dbReference>
<evidence type="ECO:0000256" key="7">
    <source>
        <dbReference type="SAM" id="Phobius"/>
    </source>
</evidence>
<comment type="subcellular location">
    <subcellularLocation>
        <location evidence="1">Membrane</location>
        <topology evidence="1">Multi-pass membrane protein</topology>
    </subcellularLocation>
</comment>
<keyword evidence="6" id="KW-0149">Chlorophyll biosynthesis</keyword>
<accession>A0A9X1NYI9</accession>
<evidence type="ECO:0000256" key="6">
    <source>
        <dbReference type="ARBA" id="ARBA00023171"/>
    </source>
</evidence>